<proteinExistence type="predicted"/>
<keyword evidence="2" id="KW-1185">Reference proteome</keyword>
<organism evidence="1 2">
    <name type="scientific">Araneus ventricosus</name>
    <name type="common">Orbweaver spider</name>
    <name type="synonym">Epeira ventricosa</name>
    <dbReference type="NCBI Taxonomy" id="182803"/>
    <lineage>
        <taxon>Eukaryota</taxon>
        <taxon>Metazoa</taxon>
        <taxon>Ecdysozoa</taxon>
        <taxon>Arthropoda</taxon>
        <taxon>Chelicerata</taxon>
        <taxon>Arachnida</taxon>
        <taxon>Araneae</taxon>
        <taxon>Araneomorphae</taxon>
        <taxon>Entelegynae</taxon>
        <taxon>Araneoidea</taxon>
        <taxon>Araneidae</taxon>
        <taxon>Araneus</taxon>
    </lineage>
</organism>
<comment type="caution">
    <text evidence="1">The sequence shown here is derived from an EMBL/GenBank/DDBJ whole genome shotgun (WGS) entry which is preliminary data.</text>
</comment>
<dbReference type="EMBL" id="BGPR01000105">
    <property type="protein sequence ID" value="GBL94755.1"/>
    <property type="molecule type" value="Genomic_DNA"/>
</dbReference>
<name>A0A4Y2BTH7_ARAVE</name>
<evidence type="ECO:0000313" key="2">
    <source>
        <dbReference type="Proteomes" id="UP000499080"/>
    </source>
</evidence>
<dbReference type="AlphaFoldDB" id="A0A4Y2BTH7"/>
<reference evidence="1 2" key="1">
    <citation type="journal article" date="2019" name="Sci. Rep.">
        <title>Orb-weaving spider Araneus ventricosus genome elucidates the spidroin gene catalogue.</title>
        <authorList>
            <person name="Kono N."/>
            <person name="Nakamura H."/>
            <person name="Ohtoshi R."/>
            <person name="Moran D.A.P."/>
            <person name="Shinohara A."/>
            <person name="Yoshida Y."/>
            <person name="Fujiwara M."/>
            <person name="Mori M."/>
            <person name="Tomita M."/>
            <person name="Arakawa K."/>
        </authorList>
    </citation>
    <scope>NUCLEOTIDE SEQUENCE [LARGE SCALE GENOMIC DNA]</scope>
</reference>
<evidence type="ECO:0000313" key="1">
    <source>
        <dbReference type="EMBL" id="GBL94755.1"/>
    </source>
</evidence>
<dbReference type="Proteomes" id="UP000499080">
    <property type="component" value="Unassembled WGS sequence"/>
</dbReference>
<gene>
    <name evidence="1" type="ORF">AVEN_244740_1</name>
</gene>
<protein>
    <submittedName>
        <fullName evidence="1">Uncharacterized protein</fullName>
    </submittedName>
</protein>
<accession>A0A4Y2BTH7</accession>
<sequence length="105" mass="12389">MLFPFFFWGGGGCLVIWSFLDEHAGRLKAREVGRYLEVFTDEFRYPTNFLPGEKVIGDYFHPFFFEVLRWPPHMLRLWEGTLSGMVKCPLIAVREVKSFEEESFS</sequence>